<sequence>MGSHFRGKKTKHLAHDSHAVISKYKDSTGDCFTIEAEIVVQNEKQFLLATWKPFLAAQGFKGAEDPGRTVLQVNTKKAEYVNVKDFYAGLRKK</sequence>
<proteinExistence type="predicted"/>
<reference evidence="1 2" key="1">
    <citation type="submission" date="2019-03" db="EMBL/GenBank/DDBJ databases">
        <title>Single cell metagenomics reveals metabolic interactions within the superorganism composed of flagellate Streblomastix strix and complex community of Bacteroidetes bacteria on its surface.</title>
        <authorList>
            <person name="Treitli S.C."/>
            <person name="Kolisko M."/>
            <person name="Husnik F."/>
            <person name="Keeling P."/>
            <person name="Hampl V."/>
        </authorList>
    </citation>
    <scope>NUCLEOTIDE SEQUENCE [LARGE SCALE GENOMIC DNA]</scope>
    <source>
        <strain evidence="1">ST1C</strain>
    </source>
</reference>
<dbReference type="SUPFAM" id="SSF50475">
    <property type="entry name" value="FMN-binding split barrel"/>
    <property type="match status" value="1"/>
</dbReference>
<dbReference type="EMBL" id="SNRW01000217">
    <property type="protein sequence ID" value="KAA6402553.1"/>
    <property type="molecule type" value="Genomic_DNA"/>
</dbReference>
<accession>A0A5J4X6A2</accession>
<comment type="caution">
    <text evidence="1">The sequence shown here is derived from an EMBL/GenBank/DDBJ whole genome shotgun (WGS) entry which is preliminary data.</text>
</comment>
<dbReference type="Proteomes" id="UP000324800">
    <property type="component" value="Unassembled WGS sequence"/>
</dbReference>
<dbReference type="AlphaFoldDB" id="A0A5J4X6A2"/>
<name>A0A5J4X6A2_9EUKA</name>
<dbReference type="InterPro" id="IPR012349">
    <property type="entry name" value="Split_barrel_FMN-bd"/>
</dbReference>
<organism evidence="1 2">
    <name type="scientific">Streblomastix strix</name>
    <dbReference type="NCBI Taxonomy" id="222440"/>
    <lineage>
        <taxon>Eukaryota</taxon>
        <taxon>Metamonada</taxon>
        <taxon>Preaxostyla</taxon>
        <taxon>Oxymonadida</taxon>
        <taxon>Streblomastigidae</taxon>
        <taxon>Streblomastix</taxon>
    </lineage>
</organism>
<evidence type="ECO:0000313" key="1">
    <source>
        <dbReference type="EMBL" id="KAA6402553.1"/>
    </source>
</evidence>
<dbReference type="Gene3D" id="2.30.110.10">
    <property type="entry name" value="Electron Transport, Fmn-binding Protein, Chain A"/>
    <property type="match status" value="1"/>
</dbReference>
<evidence type="ECO:0000313" key="2">
    <source>
        <dbReference type="Proteomes" id="UP000324800"/>
    </source>
</evidence>
<protein>
    <submittedName>
        <fullName evidence="1">Uncharacterized protein</fullName>
    </submittedName>
</protein>
<gene>
    <name evidence="1" type="ORF">EZS28_001921</name>
</gene>